<dbReference type="InterPro" id="IPR000843">
    <property type="entry name" value="HTH_LacI"/>
</dbReference>
<gene>
    <name evidence="6" type="ORF">ACERK3_05605</name>
</gene>
<dbReference type="InterPro" id="IPR010982">
    <property type="entry name" value="Lambda_DNA-bd_dom_sf"/>
</dbReference>
<evidence type="ECO:0000313" key="7">
    <source>
        <dbReference type="Proteomes" id="UP001575105"/>
    </source>
</evidence>
<organism evidence="6 7">
    <name type="scientific">Natronomicrosphaera hydrolytica</name>
    <dbReference type="NCBI Taxonomy" id="3242702"/>
    <lineage>
        <taxon>Bacteria</taxon>
        <taxon>Pseudomonadati</taxon>
        <taxon>Planctomycetota</taxon>
        <taxon>Phycisphaerae</taxon>
        <taxon>Phycisphaerales</taxon>
        <taxon>Phycisphaeraceae</taxon>
        <taxon>Natronomicrosphaera</taxon>
    </lineage>
</organism>
<dbReference type="RefSeq" id="WP_425344693.1">
    <property type="nucleotide sequence ID" value="NZ_JBGUBD010000003.1"/>
</dbReference>
<dbReference type="InterPro" id="IPR028082">
    <property type="entry name" value="Peripla_BP_I"/>
</dbReference>
<dbReference type="SUPFAM" id="SSF53822">
    <property type="entry name" value="Periplasmic binding protein-like I"/>
    <property type="match status" value="1"/>
</dbReference>
<dbReference type="PANTHER" id="PTHR30146:SF109">
    <property type="entry name" value="HTH-TYPE TRANSCRIPTIONAL REGULATOR GALS"/>
    <property type="match status" value="1"/>
</dbReference>
<keyword evidence="2 6" id="KW-0238">DNA-binding</keyword>
<feature type="domain" description="HTH lacI-type" evidence="5">
    <location>
        <begin position="15"/>
        <end position="69"/>
    </location>
</feature>
<reference evidence="6 7" key="1">
    <citation type="submission" date="2024-08" db="EMBL/GenBank/DDBJ databases">
        <title>Whole-genome sequencing of halo(alkali)philic microorganisms from hypersaline lakes.</title>
        <authorList>
            <person name="Sorokin D.Y."/>
            <person name="Merkel A.Y."/>
            <person name="Messina E."/>
            <person name="Yakimov M."/>
        </authorList>
    </citation>
    <scope>NUCLEOTIDE SEQUENCE [LARGE SCALE GENOMIC DNA]</scope>
    <source>
        <strain evidence="6 7">AB-hyl4</strain>
    </source>
</reference>
<dbReference type="Pfam" id="PF13377">
    <property type="entry name" value="Peripla_BP_3"/>
    <property type="match status" value="1"/>
</dbReference>
<keyword evidence="3" id="KW-0804">Transcription</keyword>
<evidence type="ECO:0000313" key="6">
    <source>
        <dbReference type="EMBL" id="MFA9477768.1"/>
    </source>
</evidence>
<dbReference type="Proteomes" id="UP001575105">
    <property type="component" value="Unassembled WGS sequence"/>
</dbReference>
<name>A0ABV4U4F0_9BACT</name>
<dbReference type="EMBL" id="JBGUBD010000003">
    <property type="protein sequence ID" value="MFA9477768.1"/>
    <property type="molecule type" value="Genomic_DNA"/>
</dbReference>
<feature type="region of interest" description="Disordered" evidence="4">
    <location>
        <begin position="59"/>
        <end position="88"/>
    </location>
</feature>
<dbReference type="CDD" id="cd01392">
    <property type="entry name" value="HTH_LacI"/>
    <property type="match status" value="1"/>
</dbReference>
<evidence type="ECO:0000256" key="1">
    <source>
        <dbReference type="ARBA" id="ARBA00023015"/>
    </source>
</evidence>
<dbReference type="InterPro" id="IPR046335">
    <property type="entry name" value="LacI/GalR-like_sensor"/>
</dbReference>
<dbReference type="Gene3D" id="3.40.50.2300">
    <property type="match status" value="2"/>
</dbReference>
<dbReference type="CDD" id="cd06267">
    <property type="entry name" value="PBP1_LacI_sugar_binding-like"/>
    <property type="match status" value="1"/>
</dbReference>
<dbReference type="Pfam" id="PF00356">
    <property type="entry name" value="LacI"/>
    <property type="match status" value="1"/>
</dbReference>
<dbReference type="GO" id="GO:0003677">
    <property type="term" value="F:DNA binding"/>
    <property type="evidence" value="ECO:0007669"/>
    <property type="project" value="UniProtKB-KW"/>
</dbReference>
<dbReference type="PANTHER" id="PTHR30146">
    <property type="entry name" value="LACI-RELATED TRANSCRIPTIONAL REPRESSOR"/>
    <property type="match status" value="1"/>
</dbReference>
<dbReference type="SMART" id="SM00354">
    <property type="entry name" value="HTH_LACI"/>
    <property type="match status" value="1"/>
</dbReference>
<evidence type="ECO:0000259" key="5">
    <source>
        <dbReference type="PROSITE" id="PS50932"/>
    </source>
</evidence>
<evidence type="ECO:0000256" key="4">
    <source>
        <dbReference type="SAM" id="MobiDB-lite"/>
    </source>
</evidence>
<evidence type="ECO:0000256" key="3">
    <source>
        <dbReference type="ARBA" id="ARBA00023163"/>
    </source>
</evidence>
<evidence type="ECO:0000256" key="2">
    <source>
        <dbReference type="ARBA" id="ARBA00023125"/>
    </source>
</evidence>
<keyword evidence="7" id="KW-1185">Reference proteome</keyword>
<dbReference type="Gene3D" id="1.10.260.40">
    <property type="entry name" value="lambda repressor-like DNA-binding domains"/>
    <property type="match status" value="1"/>
</dbReference>
<dbReference type="SUPFAM" id="SSF47413">
    <property type="entry name" value="lambda repressor-like DNA-binding domains"/>
    <property type="match status" value="1"/>
</dbReference>
<accession>A0ABV4U4F0</accession>
<sequence length="383" mass="40498">MSDEVAGVEASPRRATILDVARAADVAPSTVSLVTNGTGYVSEEKRRVIEEVVRQVGYRPRGRRKTTSATPATRSASRSSASSSASPSSAQTRTLDVVVLYVPMRGRAGAITATVVSVLEGANTAFAARQIRPSLIAAADHIDDDAILLSHLRSRQIDGAILMGVGRGSDPGYIQHLDAANVPCVFVGHRATEQGVSSVNADFFRGSVLAAEHLQGLGHQRIGFVGFSEAHWPTAERLRGYQQTLKQHGLPVDEPYYTHGVKAGQHEEAMSAYLRSALDRGCTGFLMGDFYAELAVPILEGFGCDVPGDVSIVGFDHLGHKVGRRSLALTSVAYDKPFLGVTAVQTLLEIIESDGRLTAANKTIGVNLYQGATTAAAAGASQS</sequence>
<keyword evidence="1" id="KW-0805">Transcription regulation</keyword>
<protein>
    <submittedName>
        <fullName evidence="6">LacI family DNA-binding transcriptional regulator</fullName>
    </submittedName>
</protein>
<proteinExistence type="predicted"/>
<dbReference type="PROSITE" id="PS50932">
    <property type="entry name" value="HTH_LACI_2"/>
    <property type="match status" value="1"/>
</dbReference>
<comment type="caution">
    <text evidence="6">The sequence shown here is derived from an EMBL/GenBank/DDBJ whole genome shotgun (WGS) entry which is preliminary data.</text>
</comment>
<feature type="compositionally biased region" description="Low complexity" evidence="4">
    <location>
        <begin position="67"/>
        <end position="88"/>
    </location>
</feature>